<evidence type="ECO:0000259" key="3">
    <source>
        <dbReference type="PROSITE" id="PS51186"/>
    </source>
</evidence>
<dbReference type="InterPro" id="IPR050832">
    <property type="entry name" value="Bact_Acetyltransf"/>
</dbReference>
<dbReference type="PANTHER" id="PTHR43877">
    <property type="entry name" value="AMINOALKYLPHOSPHONATE N-ACETYLTRANSFERASE-RELATED-RELATED"/>
    <property type="match status" value="1"/>
</dbReference>
<protein>
    <submittedName>
        <fullName evidence="4">GNAT family N-acetyltransferase</fullName>
    </submittedName>
</protein>
<evidence type="ECO:0000256" key="2">
    <source>
        <dbReference type="ARBA" id="ARBA00023315"/>
    </source>
</evidence>
<evidence type="ECO:0000313" key="5">
    <source>
        <dbReference type="Proteomes" id="UP001499978"/>
    </source>
</evidence>
<dbReference type="CDD" id="cd04301">
    <property type="entry name" value="NAT_SF"/>
    <property type="match status" value="1"/>
</dbReference>
<proteinExistence type="predicted"/>
<keyword evidence="1" id="KW-0808">Transferase</keyword>
<organism evidence="4 5">
    <name type="scientific">Pilimelia columellifera subsp. columellifera</name>
    <dbReference type="NCBI Taxonomy" id="706583"/>
    <lineage>
        <taxon>Bacteria</taxon>
        <taxon>Bacillati</taxon>
        <taxon>Actinomycetota</taxon>
        <taxon>Actinomycetes</taxon>
        <taxon>Micromonosporales</taxon>
        <taxon>Micromonosporaceae</taxon>
        <taxon>Pilimelia</taxon>
    </lineage>
</organism>
<evidence type="ECO:0000256" key="1">
    <source>
        <dbReference type="ARBA" id="ARBA00022679"/>
    </source>
</evidence>
<evidence type="ECO:0000313" key="4">
    <source>
        <dbReference type="EMBL" id="GAA2515583.1"/>
    </source>
</evidence>
<accession>A0ABN3N7D2</accession>
<dbReference type="Gene3D" id="3.40.630.30">
    <property type="match status" value="1"/>
</dbReference>
<gene>
    <name evidence="4" type="ORF">GCM10010201_10000</name>
</gene>
<comment type="caution">
    <text evidence="4">The sequence shown here is derived from an EMBL/GenBank/DDBJ whole genome shotgun (WGS) entry which is preliminary data.</text>
</comment>
<dbReference type="PROSITE" id="PS51186">
    <property type="entry name" value="GNAT"/>
    <property type="match status" value="1"/>
</dbReference>
<dbReference type="Pfam" id="PF13508">
    <property type="entry name" value="Acetyltransf_7"/>
    <property type="match status" value="1"/>
</dbReference>
<keyword evidence="5" id="KW-1185">Reference proteome</keyword>
<reference evidence="4 5" key="1">
    <citation type="journal article" date="2019" name="Int. J. Syst. Evol. Microbiol.">
        <title>The Global Catalogue of Microorganisms (GCM) 10K type strain sequencing project: providing services to taxonomists for standard genome sequencing and annotation.</title>
        <authorList>
            <consortium name="The Broad Institute Genomics Platform"/>
            <consortium name="The Broad Institute Genome Sequencing Center for Infectious Disease"/>
            <person name="Wu L."/>
            <person name="Ma J."/>
        </authorList>
    </citation>
    <scope>NUCLEOTIDE SEQUENCE [LARGE SCALE GENOMIC DNA]</scope>
    <source>
        <strain evidence="4 5">JCM 3367</strain>
    </source>
</reference>
<dbReference type="RefSeq" id="WP_344168942.1">
    <property type="nucleotide sequence ID" value="NZ_BAAARY010000003.1"/>
</dbReference>
<feature type="domain" description="N-acetyltransferase" evidence="3">
    <location>
        <begin position="4"/>
        <end position="167"/>
    </location>
</feature>
<dbReference type="InterPro" id="IPR016181">
    <property type="entry name" value="Acyl_CoA_acyltransferase"/>
</dbReference>
<dbReference type="Proteomes" id="UP001499978">
    <property type="component" value="Unassembled WGS sequence"/>
</dbReference>
<dbReference type="EMBL" id="BAAARY010000003">
    <property type="protein sequence ID" value="GAA2515583.1"/>
    <property type="molecule type" value="Genomic_DNA"/>
</dbReference>
<dbReference type="SUPFAM" id="SSF55729">
    <property type="entry name" value="Acyl-CoA N-acyltransferases (Nat)"/>
    <property type="match status" value="1"/>
</dbReference>
<dbReference type="InterPro" id="IPR000182">
    <property type="entry name" value="GNAT_dom"/>
</dbReference>
<sequence>MADIRVRHAQPEDHDAVVRLTLAAYRRDGQLAGPSGDYAATLADVAARTAVAEVLVATDDLGLVLGSVTLTPYGSPLADLARPGEGGFRMLAVDPVAQGRGVGEALVRACVARAVEDGSTAISIFSRDFATDAFRLYSRLGFERDPERDRAVGPGIQLWAWSYLITR</sequence>
<name>A0ABN3N7D2_9ACTN</name>
<keyword evidence="2" id="KW-0012">Acyltransferase</keyword>